<dbReference type="InterPro" id="IPR003439">
    <property type="entry name" value="ABC_transporter-like_ATP-bd"/>
</dbReference>
<evidence type="ECO:0000259" key="3">
    <source>
        <dbReference type="Pfam" id="PF00005"/>
    </source>
</evidence>
<name>A0A0B4ENI5_9FUSO</name>
<organism evidence="4 5">
    <name type="scientific">Fusobacterium necrophorum subsp. funduliforme B35</name>
    <dbReference type="NCBI Taxonomy" id="1226633"/>
    <lineage>
        <taxon>Bacteria</taxon>
        <taxon>Fusobacteriati</taxon>
        <taxon>Fusobacteriota</taxon>
        <taxon>Fusobacteriia</taxon>
        <taxon>Fusobacteriales</taxon>
        <taxon>Fusobacteriaceae</taxon>
        <taxon>Fusobacterium</taxon>
    </lineage>
</organism>
<reference evidence="4 5" key="1">
    <citation type="submission" date="2013-08" db="EMBL/GenBank/DDBJ databases">
        <title>An opportunistic ruminal bacterium that causes liver abscesses in cattle.</title>
        <authorList>
            <person name="Benahmed F.H."/>
            <person name="Rasmussen M."/>
            <person name="Harbottle H."/>
            <person name="Soppet D."/>
            <person name="Nagaraja T.G."/>
            <person name="Davidson M."/>
        </authorList>
    </citation>
    <scope>NUCLEOTIDE SEQUENCE [LARGE SCALE GENOMIC DNA]</scope>
    <source>
        <strain evidence="4 5">B35</strain>
    </source>
</reference>
<dbReference type="PATRIC" id="fig|1226633.4.peg.1941"/>
<evidence type="ECO:0000256" key="1">
    <source>
        <dbReference type="ARBA" id="ARBA00022448"/>
    </source>
</evidence>
<keyword evidence="1" id="KW-0813">Transport</keyword>
<gene>
    <name evidence="4" type="ORF">C095_09575</name>
</gene>
<accession>A0A0B4ENI5</accession>
<keyword evidence="2" id="KW-1278">Translocase</keyword>
<dbReference type="PANTHER" id="PTHR42794:SF1">
    <property type="entry name" value="HEMIN IMPORT ATP-BINDING PROTEIN HMUV"/>
    <property type="match status" value="1"/>
</dbReference>
<proteinExistence type="predicted"/>
<feature type="domain" description="ABC transporter" evidence="3">
    <location>
        <begin position="21"/>
        <end position="85"/>
    </location>
</feature>
<protein>
    <recommendedName>
        <fullName evidence="3">ABC transporter domain-containing protein</fullName>
    </recommendedName>
</protein>
<dbReference type="SUPFAM" id="SSF52540">
    <property type="entry name" value="P-loop containing nucleoside triphosphate hydrolases"/>
    <property type="match status" value="1"/>
</dbReference>
<dbReference type="Gene3D" id="3.40.50.300">
    <property type="entry name" value="P-loop containing nucleotide triphosphate hydrolases"/>
    <property type="match status" value="1"/>
</dbReference>
<dbReference type="GO" id="GO:0005524">
    <property type="term" value="F:ATP binding"/>
    <property type="evidence" value="ECO:0007669"/>
    <property type="project" value="InterPro"/>
</dbReference>
<evidence type="ECO:0000313" key="4">
    <source>
        <dbReference type="EMBL" id="KID48515.1"/>
    </source>
</evidence>
<dbReference type="GO" id="GO:0016887">
    <property type="term" value="F:ATP hydrolysis activity"/>
    <property type="evidence" value="ECO:0007669"/>
    <property type="project" value="InterPro"/>
</dbReference>
<dbReference type="AlphaFoldDB" id="A0A0B4ENI5"/>
<sequence>MRTRYLKIENLSYSIENTEILKHISFEAEKGELIGIIGPNGSGKTSLLKNIGGIYKVEKGNIFILGKEIRDYEEKELAKKGRFYEAENGSFF</sequence>
<dbReference type="PANTHER" id="PTHR42794">
    <property type="entry name" value="HEMIN IMPORT ATP-BINDING PROTEIN HMUV"/>
    <property type="match status" value="1"/>
</dbReference>
<dbReference type="Pfam" id="PF00005">
    <property type="entry name" value="ABC_tran"/>
    <property type="match status" value="1"/>
</dbReference>
<dbReference type="InterPro" id="IPR027417">
    <property type="entry name" value="P-loop_NTPase"/>
</dbReference>
<dbReference type="Proteomes" id="UP000031184">
    <property type="component" value="Unassembled WGS sequence"/>
</dbReference>
<evidence type="ECO:0000313" key="5">
    <source>
        <dbReference type="Proteomes" id="UP000031184"/>
    </source>
</evidence>
<evidence type="ECO:0000256" key="2">
    <source>
        <dbReference type="ARBA" id="ARBA00022967"/>
    </source>
</evidence>
<comment type="caution">
    <text evidence="4">The sequence shown here is derived from an EMBL/GenBank/DDBJ whole genome shotgun (WGS) entry which is preliminary data.</text>
</comment>
<dbReference type="EMBL" id="AUZI01000023">
    <property type="protein sequence ID" value="KID48515.1"/>
    <property type="molecule type" value="Genomic_DNA"/>
</dbReference>